<keyword evidence="7" id="KW-1185">Reference proteome</keyword>
<dbReference type="HOGENOM" id="CLU_041102_1_0_12"/>
<keyword evidence="3" id="KW-0418">Kinase</keyword>
<accession>H2CDA0</accession>
<evidence type="ECO:0000256" key="1">
    <source>
        <dbReference type="ARBA" id="ARBA00010164"/>
    </source>
</evidence>
<keyword evidence="2" id="KW-0808">Transferase</keyword>
<protein>
    <submittedName>
        <fullName evidence="6">HipA domain protein</fullName>
    </submittedName>
</protein>
<dbReference type="Pfam" id="PF13657">
    <property type="entry name" value="Couple_hipA"/>
    <property type="match status" value="1"/>
</dbReference>
<evidence type="ECO:0000313" key="7">
    <source>
        <dbReference type="Proteomes" id="UP000005737"/>
    </source>
</evidence>
<dbReference type="PANTHER" id="PTHR37419:SF8">
    <property type="entry name" value="TOXIN YJJJ"/>
    <property type="match status" value="1"/>
</dbReference>
<gene>
    <name evidence="6" type="ORF">Lepil_0701</name>
</gene>
<dbReference type="InterPro" id="IPR052028">
    <property type="entry name" value="HipA_Ser/Thr_kinase"/>
</dbReference>
<dbReference type="STRING" id="183.GCA_002009735_00816"/>
<feature type="domain" description="HipA-like C-terminal" evidence="4">
    <location>
        <begin position="166"/>
        <end position="399"/>
    </location>
</feature>
<feature type="domain" description="HipA N-terminal subdomain 1" evidence="5">
    <location>
        <begin position="4"/>
        <end position="115"/>
    </location>
</feature>
<evidence type="ECO:0000259" key="4">
    <source>
        <dbReference type="Pfam" id="PF07804"/>
    </source>
</evidence>
<dbReference type="InterPro" id="IPR012893">
    <property type="entry name" value="HipA-like_C"/>
</dbReference>
<dbReference type="Proteomes" id="UP000005737">
    <property type="component" value="Unassembled WGS sequence"/>
</dbReference>
<dbReference type="RefSeq" id="WP_002769987.1">
    <property type="nucleotide sequence ID" value="NZ_JH597773.1"/>
</dbReference>
<proteinExistence type="inferred from homology"/>
<evidence type="ECO:0000256" key="3">
    <source>
        <dbReference type="ARBA" id="ARBA00022777"/>
    </source>
</evidence>
<evidence type="ECO:0000259" key="5">
    <source>
        <dbReference type="Pfam" id="PF13657"/>
    </source>
</evidence>
<reference evidence="6 7" key="1">
    <citation type="submission" date="2011-10" db="EMBL/GenBank/DDBJ databases">
        <title>The Improved High-Quality Draft genome of Leptonema illini DSM 21528.</title>
        <authorList>
            <consortium name="US DOE Joint Genome Institute (JGI-PGF)"/>
            <person name="Lucas S."/>
            <person name="Copeland A."/>
            <person name="Lapidus A."/>
            <person name="Glavina del Rio T."/>
            <person name="Dalin E."/>
            <person name="Tice H."/>
            <person name="Bruce D."/>
            <person name="Goodwin L."/>
            <person name="Pitluck S."/>
            <person name="Peters L."/>
            <person name="Mikhailova N."/>
            <person name="Held B."/>
            <person name="Kyrpides N."/>
            <person name="Mavromatis K."/>
            <person name="Ivanova N."/>
            <person name="Markowitz V."/>
            <person name="Cheng J.-F."/>
            <person name="Hugenholtz P."/>
            <person name="Woyke T."/>
            <person name="Wu D."/>
            <person name="Gronow S."/>
            <person name="Wellnitz S."/>
            <person name="Brambilla E.-M."/>
            <person name="Klenk H.-P."/>
            <person name="Eisen J.A."/>
        </authorList>
    </citation>
    <scope>NUCLEOTIDE SEQUENCE [LARGE SCALE GENOMIC DNA]</scope>
    <source>
        <strain evidence="6 7">DSM 21528</strain>
    </source>
</reference>
<sequence length="425" mass="47540">MKALAVFLWGKRVGALAWQEGGQAAFEYDEDFIRSGLEVSPLMMPLSRRIFRFPELAGTKTFQGLPGVIADSLPEKFGNRMLDAYLVRHGKRLNDLNPLERLCYVGSRGMGALEYEPDLAEDFQKRSVPVEISELVELARSVLADQNTKRARIQDQALTSLISVGTSAGGAKAKAIIAVNDATGEVLSGQSDVPAGFEHWILKFDEVDNEELATSHQIGRIEYAYNEMAFAAGINVMESRLLPDGNRMHFMTKRFDRVDGNQKVHVATFAGIAHVDRDPPGSCGYERLFQTMRELRLGQDELNEMFRRMVFNICARNQDDHAKNHAFLMYGDGSWQISPAYDICFSYKPGNPFIDSHQMSCNGKRDLFVLDDLLAASRAADVKKPLDIIRQVEDAVRRWNYFAGEAGIDEAATVGIGSLHRFFLT</sequence>
<organism evidence="6 7">
    <name type="scientific">Leptonema illini DSM 21528</name>
    <dbReference type="NCBI Taxonomy" id="929563"/>
    <lineage>
        <taxon>Bacteria</taxon>
        <taxon>Pseudomonadati</taxon>
        <taxon>Spirochaetota</taxon>
        <taxon>Spirochaetia</taxon>
        <taxon>Leptospirales</taxon>
        <taxon>Leptospiraceae</taxon>
        <taxon>Leptonema</taxon>
    </lineage>
</organism>
<dbReference type="PANTHER" id="PTHR37419">
    <property type="entry name" value="SERINE/THREONINE-PROTEIN KINASE TOXIN HIPA"/>
    <property type="match status" value="1"/>
</dbReference>
<comment type="similarity">
    <text evidence="1">Belongs to the HipA Ser/Thr kinase family.</text>
</comment>
<dbReference type="GO" id="GO:0004674">
    <property type="term" value="F:protein serine/threonine kinase activity"/>
    <property type="evidence" value="ECO:0007669"/>
    <property type="project" value="TreeGrafter"/>
</dbReference>
<dbReference type="Pfam" id="PF07804">
    <property type="entry name" value="HipA_C"/>
    <property type="match status" value="1"/>
</dbReference>
<dbReference type="InterPro" id="IPR017508">
    <property type="entry name" value="HipA_N1"/>
</dbReference>
<dbReference type="AlphaFoldDB" id="H2CDA0"/>
<dbReference type="GO" id="GO:0005829">
    <property type="term" value="C:cytosol"/>
    <property type="evidence" value="ECO:0007669"/>
    <property type="project" value="TreeGrafter"/>
</dbReference>
<dbReference type="EMBL" id="JH597773">
    <property type="protein sequence ID" value="EHQ05404.1"/>
    <property type="molecule type" value="Genomic_DNA"/>
</dbReference>
<evidence type="ECO:0000256" key="2">
    <source>
        <dbReference type="ARBA" id="ARBA00022679"/>
    </source>
</evidence>
<name>H2CDA0_9LEPT</name>
<evidence type="ECO:0000313" key="6">
    <source>
        <dbReference type="EMBL" id="EHQ05404.1"/>
    </source>
</evidence>